<feature type="domain" description="3-hydroxyisobutyrate dehydrogenase-like NAD-binding" evidence="5">
    <location>
        <begin position="163"/>
        <end position="254"/>
    </location>
</feature>
<dbReference type="InterPro" id="IPR013328">
    <property type="entry name" value="6PGD_dom2"/>
</dbReference>
<reference evidence="6" key="1">
    <citation type="submission" date="2022-12" db="EMBL/GenBank/DDBJ databases">
        <authorList>
            <person name="Krivoruchko A.V."/>
            <person name="Elkin A."/>
        </authorList>
    </citation>
    <scope>NUCLEOTIDE SEQUENCE</scope>
    <source>
        <strain evidence="6">IEGM 1388</strain>
    </source>
</reference>
<dbReference type="InterPro" id="IPR015815">
    <property type="entry name" value="HIBADH-related"/>
</dbReference>
<dbReference type="InterPro" id="IPR008927">
    <property type="entry name" value="6-PGluconate_DH-like_C_sf"/>
</dbReference>
<sequence>MQIGFVGTGRMGLPMVRRLIAGGHQVRALTRSAESRDVVAAEGAEAVADISEVGLDSDVVIVCVFTDEQVLEVCRKGALIASMPPGSALVIHTTGSPATATEIAQRAKPFGVRVVDAPVSGGPHNIAAGELTMFAGGDPEVVEQVRPALQCYGDRILPVGALGNGQRVKLVNNALFAAQIGLLREGVRLGAELGIDETTLLGALPYASSNSRVLTGVAARGSVSAFSAAVGEFVDKDVAVVRRVATELGSELGLIDEVIGSRFDSAGVSAPTA</sequence>
<evidence type="ECO:0000256" key="1">
    <source>
        <dbReference type="ARBA" id="ARBA00009080"/>
    </source>
</evidence>
<proteinExistence type="inferred from homology"/>
<dbReference type="SUPFAM" id="SSF51735">
    <property type="entry name" value="NAD(P)-binding Rossmann-fold domains"/>
    <property type="match status" value="1"/>
</dbReference>
<dbReference type="RefSeq" id="WP_301572121.1">
    <property type="nucleotide sequence ID" value="NZ_JAPWIE010000004.1"/>
</dbReference>
<gene>
    <name evidence="6" type="ORF">O4213_15160</name>
</gene>
<dbReference type="Pfam" id="PF14833">
    <property type="entry name" value="NAD_binding_11"/>
    <property type="match status" value="1"/>
</dbReference>
<dbReference type="PANTHER" id="PTHR43060:SF15">
    <property type="entry name" value="3-HYDROXYISOBUTYRATE DEHYDROGENASE-LIKE 1, MITOCHONDRIAL-RELATED"/>
    <property type="match status" value="1"/>
</dbReference>
<dbReference type="Gene3D" id="1.10.1040.10">
    <property type="entry name" value="N-(1-d-carboxylethyl)-l-norvaline Dehydrogenase, domain 2"/>
    <property type="match status" value="1"/>
</dbReference>
<dbReference type="InterPro" id="IPR006115">
    <property type="entry name" value="6PGDH_NADP-bd"/>
</dbReference>
<dbReference type="Pfam" id="PF03446">
    <property type="entry name" value="NAD_binding_2"/>
    <property type="match status" value="1"/>
</dbReference>
<evidence type="ECO:0000259" key="4">
    <source>
        <dbReference type="Pfam" id="PF03446"/>
    </source>
</evidence>
<evidence type="ECO:0000313" key="6">
    <source>
        <dbReference type="EMBL" id="MCZ4551328.1"/>
    </source>
</evidence>
<keyword evidence="2" id="KW-0560">Oxidoreductase</keyword>
<comment type="similarity">
    <text evidence="1">Belongs to the HIBADH-related family.</text>
</comment>
<feature type="domain" description="6-phosphogluconate dehydrogenase NADP-binding" evidence="4">
    <location>
        <begin position="2"/>
        <end position="157"/>
    </location>
</feature>
<dbReference type="EMBL" id="JAPWIE010000004">
    <property type="protein sequence ID" value="MCZ4551328.1"/>
    <property type="molecule type" value="Genomic_DNA"/>
</dbReference>
<keyword evidence="3" id="KW-0520">NAD</keyword>
<keyword evidence="7" id="KW-1185">Reference proteome</keyword>
<evidence type="ECO:0000256" key="3">
    <source>
        <dbReference type="ARBA" id="ARBA00023027"/>
    </source>
</evidence>
<comment type="caution">
    <text evidence="6">The sequence shown here is derived from an EMBL/GenBank/DDBJ whole genome shotgun (WGS) entry which is preliminary data.</text>
</comment>
<organism evidence="6 7">
    <name type="scientific">Gordonia rubripertincta</name>
    <name type="common">Rhodococcus corallinus</name>
    <dbReference type="NCBI Taxonomy" id="36822"/>
    <lineage>
        <taxon>Bacteria</taxon>
        <taxon>Bacillati</taxon>
        <taxon>Actinomycetota</taxon>
        <taxon>Actinomycetes</taxon>
        <taxon>Mycobacteriales</taxon>
        <taxon>Gordoniaceae</taxon>
        <taxon>Gordonia</taxon>
    </lineage>
</organism>
<evidence type="ECO:0000313" key="7">
    <source>
        <dbReference type="Proteomes" id="UP001067235"/>
    </source>
</evidence>
<dbReference type="Proteomes" id="UP001067235">
    <property type="component" value="Unassembled WGS sequence"/>
</dbReference>
<accession>A0ABT4MWE4</accession>
<dbReference type="InterPro" id="IPR029154">
    <property type="entry name" value="HIBADH-like_NADP-bd"/>
</dbReference>
<dbReference type="PANTHER" id="PTHR43060">
    <property type="entry name" value="3-HYDROXYISOBUTYRATE DEHYDROGENASE-LIKE 1, MITOCHONDRIAL-RELATED"/>
    <property type="match status" value="1"/>
</dbReference>
<dbReference type="Gene3D" id="3.40.50.720">
    <property type="entry name" value="NAD(P)-binding Rossmann-like Domain"/>
    <property type="match status" value="1"/>
</dbReference>
<evidence type="ECO:0000259" key="5">
    <source>
        <dbReference type="Pfam" id="PF14833"/>
    </source>
</evidence>
<protein>
    <submittedName>
        <fullName evidence="6">NAD(P)-dependent oxidoreductase</fullName>
    </submittedName>
</protein>
<evidence type="ECO:0000256" key="2">
    <source>
        <dbReference type="ARBA" id="ARBA00023002"/>
    </source>
</evidence>
<dbReference type="PIRSF" id="PIRSF000103">
    <property type="entry name" value="HIBADH"/>
    <property type="match status" value="1"/>
</dbReference>
<dbReference type="InterPro" id="IPR036291">
    <property type="entry name" value="NAD(P)-bd_dom_sf"/>
</dbReference>
<dbReference type="SUPFAM" id="SSF48179">
    <property type="entry name" value="6-phosphogluconate dehydrogenase C-terminal domain-like"/>
    <property type="match status" value="1"/>
</dbReference>
<name>A0ABT4MWE4_GORRU</name>